<dbReference type="SMART" id="SM00710">
    <property type="entry name" value="PbH1"/>
    <property type="match status" value="6"/>
</dbReference>
<dbReference type="Proteomes" id="UP000226191">
    <property type="component" value="Unassembled WGS sequence"/>
</dbReference>
<evidence type="ECO:0000313" key="2">
    <source>
        <dbReference type="Proteomes" id="UP000226191"/>
    </source>
</evidence>
<dbReference type="GeneID" id="92857903"/>
<gene>
    <name evidence="1" type="ORF">B1B09_12005</name>
</gene>
<dbReference type="InterPro" id="IPR012334">
    <property type="entry name" value="Pectin_lyas_fold"/>
</dbReference>
<name>A0A8B2VE15_CUTAC</name>
<dbReference type="Gene3D" id="2.160.20.10">
    <property type="entry name" value="Single-stranded right-handed beta-helix, Pectin lyase-like"/>
    <property type="match status" value="2"/>
</dbReference>
<dbReference type="InterPro" id="IPR039448">
    <property type="entry name" value="Beta_helix"/>
</dbReference>
<dbReference type="InterPro" id="IPR011050">
    <property type="entry name" value="Pectin_lyase_fold/virulence"/>
</dbReference>
<protein>
    <submittedName>
        <fullName evidence="1">Uncharacterized protein</fullName>
    </submittedName>
</protein>
<accession>A0A8B2VE15</accession>
<dbReference type="RefSeq" id="WP_002519579.1">
    <property type="nucleotide sequence ID" value="NZ_AP022844.1"/>
</dbReference>
<dbReference type="OrthoDB" id="3333873at2"/>
<comment type="caution">
    <text evidence="1">The sequence shown here is derived from an EMBL/GenBank/DDBJ whole genome shotgun (WGS) entry which is preliminary data.</text>
</comment>
<dbReference type="InterPro" id="IPR006626">
    <property type="entry name" value="PbH1"/>
</dbReference>
<dbReference type="SUPFAM" id="SSF51126">
    <property type="entry name" value="Pectin lyase-like"/>
    <property type="match status" value="1"/>
</dbReference>
<dbReference type="Pfam" id="PF13229">
    <property type="entry name" value="Beta_helix"/>
    <property type="match status" value="1"/>
</dbReference>
<sequence>MRFRTAVTLALFGALIGGAPGAVAAPTASATTTTTYVDCSAPTPGRGTETSPLNSLTQLKSAFGPGRKVLLRRGSTCVGTVVINASGRAGADTLLGAYGVGKTPVIDAKASAHNPRSAIEVDNKSHFVIQDLTVRNGYFNDISVEAHNGEHITGVTIQRVTAQQNVWTGGANSVTKNMWVMGVGGISVMPCSAKAQISQVTINKVEASHTQHAGVQLGYHQLYPWSDFEAGVARDGYSVLTCFAADAKPYPHVTPRDGIKNAVIANWSLHDNDAMGIGVFGATDVVVRKNDLYRNGSGRNPNPTPGSNTMNGAGAWWDTTQNVTAEWNNAWGNREGWTGNDGTGLDADRNTVNSVIQNNYLHDNANYGVSVISAQNKASATIRNNVIVGNGRTFGSAPEIMVSSYDDGSGIPGQVSGLWIYGNTIFRANNEGNGAGIRLQAPFTTDTKVGIVNNIIRVNGAPYSFDANGNRAVGRPGNVVTHNLTHPNSNWPGDINGLPGLADETARAHDWPTGGLYRLGPTSPAIGRALPLSNDVLPGNTAPMEGLVDFWGVAVPTDGSPFAIGADIHRTIVPPTTAPSSLPSMHAGKVPGNPAVAITALSGKKIVVGLRALPKTGV</sequence>
<dbReference type="EMBL" id="MVCE01000007">
    <property type="protein sequence ID" value="PGF31714.1"/>
    <property type="molecule type" value="Genomic_DNA"/>
</dbReference>
<proteinExistence type="predicted"/>
<dbReference type="AlphaFoldDB" id="A0A8B2VE15"/>
<evidence type="ECO:0000313" key="1">
    <source>
        <dbReference type="EMBL" id="PGF31714.1"/>
    </source>
</evidence>
<organism evidence="1 2">
    <name type="scientific">Cutibacterium acnes</name>
    <name type="common">Propionibacterium acnes</name>
    <dbReference type="NCBI Taxonomy" id="1747"/>
    <lineage>
        <taxon>Bacteria</taxon>
        <taxon>Bacillati</taxon>
        <taxon>Actinomycetota</taxon>
        <taxon>Actinomycetes</taxon>
        <taxon>Propionibacteriales</taxon>
        <taxon>Propionibacteriaceae</taxon>
        <taxon>Cutibacterium</taxon>
    </lineage>
</organism>
<reference evidence="1 2" key="1">
    <citation type="submission" date="2017-02" db="EMBL/GenBank/DDBJ databases">
        <title>Prevalence of linear plasmids in Cutibacterium acnes isolates obtained from cancerous prostatic tissue.</title>
        <authorList>
            <person name="Davidsson S."/>
            <person name="Bruggemann H."/>
        </authorList>
    </citation>
    <scope>NUCLEOTIDE SEQUENCE [LARGE SCALE GENOMIC DNA]</scope>
    <source>
        <strain evidence="1 2">11-78</strain>
    </source>
</reference>